<reference evidence="5 6" key="1">
    <citation type="submission" date="2018-06" db="EMBL/GenBank/DDBJ databases">
        <title>Complete Genome Sequence of Desulfobacter hydrogenophilus (DSM3380).</title>
        <authorList>
            <person name="Marietou A."/>
            <person name="Schreiber L."/>
            <person name="Marshall I."/>
            <person name="Jorgensen B."/>
        </authorList>
    </citation>
    <scope>NUCLEOTIDE SEQUENCE [LARGE SCALE GENOMIC DNA]</scope>
    <source>
        <strain evidence="5 6">DSM 3380</strain>
    </source>
</reference>
<evidence type="ECO:0000313" key="5">
    <source>
        <dbReference type="EMBL" id="RAM01802.1"/>
    </source>
</evidence>
<dbReference type="EMBL" id="QLNI01000022">
    <property type="protein sequence ID" value="RAM01802.1"/>
    <property type="molecule type" value="Genomic_DNA"/>
</dbReference>
<protein>
    <submittedName>
        <fullName evidence="4">Tetratricopeptide repeat protein</fullName>
    </submittedName>
</protein>
<organism evidence="5 6">
    <name type="scientific">Desulfobacter hydrogenophilus</name>
    <dbReference type="NCBI Taxonomy" id="2291"/>
    <lineage>
        <taxon>Bacteria</taxon>
        <taxon>Pseudomonadati</taxon>
        <taxon>Thermodesulfobacteriota</taxon>
        <taxon>Desulfobacteria</taxon>
        <taxon>Desulfobacterales</taxon>
        <taxon>Desulfobacteraceae</taxon>
        <taxon>Desulfobacter</taxon>
    </lineage>
</organism>
<keyword evidence="1" id="KW-0677">Repeat</keyword>
<accession>A0A328FEF3</accession>
<feature type="repeat" description="TPR" evidence="3">
    <location>
        <begin position="278"/>
        <end position="311"/>
    </location>
</feature>
<feature type="repeat" description="TPR" evidence="3">
    <location>
        <begin position="210"/>
        <end position="243"/>
    </location>
</feature>
<evidence type="ECO:0000256" key="3">
    <source>
        <dbReference type="PROSITE-ProRule" id="PRU00339"/>
    </source>
</evidence>
<dbReference type="Proteomes" id="UP000293902">
    <property type="component" value="Chromosome"/>
</dbReference>
<evidence type="ECO:0000256" key="2">
    <source>
        <dbReference type="ARBA" id="ARBA00022803"/>
    </source>
</evidence>
<dbReference type="SUPFAM" id="SSF81901">
    <property type="entry name" value="HCP-like"/>
    <property type="match status" value="1"/>
</dbReference>
<keyword evidence="2 3" id="KW-0802">TPR repeat</keyword>
<dbReference type="Pfam" id="PF13432">
    <property type="entry name" value="TPR_16"/>
    <property type="match status" value="1"/>
</dbReference>
<dbReference type="InterPro" id="IPR011990">
    <property type="entry name" value="TPR-like_helical_dom_sf"/>
</dbReference>
<dbReference type="SMART" id="SM00028">
    <property type="entry name" value="TPR"/>
    <property type="match status" value="5"/>
</dbReference>
<dbReference type="AlphaFoldDB" id="A0A328FEF3"/>
<feature type="repeat" description="TPR" evidence="3">
    <location>
        <begin position="312"/>
        <end position="345"/>
    </location>
</feature>
<dbReference type="PROSITE" id="PS50005">
    <property type="entry name" value="TPR"/>
    <property type="match status" value="3"/>
</dbReference>
<dbReference type="EMBL" id="CP036313">
    <property type="protein sequence ID" value="QBH13096.1"/>
    <property type="molecule type" value="Genomic_DNA"/>
</dbReference>
<reference evidence="4 7" key="2">
    <citation type="submission" date="2019-02" db="EMBL/GenBank/DDBJ databases">
        <title>Complete genome sequence of Desulfobacter hydrogenophilus AcRS1.</title>
        <authorList>
            <person name="Marietou A."/>
            <person name="Lund M.B."/>
            <person name="Marshall I.P.G."/>
            <person name="Schreiber L."/>
            <person name="Jorgensen B."/>
        </authorList>
    </citation>
    <scope>NUCLEOTIDE SEQUENCE [LARGE SCALE GENOMIC DNA]</scope>
    <source>
        <strain evidence="4 7">AcRS1</strain>
    </source>
</reference>
<dbReference type="Pfam" id="PF13181">
    <property type="entry name" value="TPR_8"/>
    <property type="match status" value="1"/>
</dbReference>
<dbReference type="InterPro" id="IPR019734">
    <property type="entry name" value="TPR_rpt"/>
</dbReference>
<dbReference type="PANTHER" id="PTHR44943">
    <property type="entry name" value="CELLULOSE SYNTHASE OPERON PROTEIN C"/>
    <property type="match status" value="1"/>
</dbReference>
<evidence type="ECO:0000313" key="7">
    <source>
        <dbReference type="Proteomes" id="UP000293902"/>
    </source>
</evidence>
<dbReference type="Pfam" id="PF13414">
    <property type="entry name" value="TPR_11"/>
    <property type="match status" value="1"/>
</dbReference>
<dbReference type="Proteomes" id="UP000248798">
    <property type="component" value="Unassembled WGS sequence"/>
</dbReference>
<dbReference type="Gene3D" id="1.25.40.10">
    <property type="entry name" value="Tetratricopeptide repeat domain"/>
    <property type="match status" value="1"/>
</dbReference>
<evidence type="ECO:0000313" key="4">
    <source>
        <dbReference type="EMBL" id="QBH13096.1"/>
    </source>
</evidence>
<dbReference type="OrthoDB" id="5430072at2"/>
<name>A0A328FEF3_9BACT</name>
<dbReference type="InterPro" id="IPR051685">
    <property type="entry name" value="Ycf3/AcsC/BcsC/TPR_MFPF"/>
</dbReference>
<evidence type="ECO:0000256" key="1">
    <source>
        <dbReference type="ARBA" id="ARBA00022737"/>
    </source>
</evidence>
<gene>
    <name evidence="5" type="ORF">DO021_11905</name>
    <name evidence="4" type="ORF">EYB58_09305</name>
</gene>
<keyword evidence="7" id="KW-1185">Reference proteome</keyword>
<evidence type="ECO:0000313" key="6">
    <source>
        <dbReference type="Proteomes" id="UP000248798"/>
    </source>
</evidence>
<proteinExistence type="predicted"/>
<sequence>MMLKFIAKDIQFLKTTGHTPALTPPDIYYSDLLTQPSKEFEIFARRIADTCAAQKTFTTAAIQIDPATPEDAIDKANDIFHACFHSVLDENRGIWECLDPFTAIFVFWDYQTAAQGKKLLDLLNEKIAQALNTELIMGSIAFPVHNFPVEEMAGCALKALDHAAFFGPGHAIEFDGVSLNICGDRLFQLNDIDAAITEYEKGLSIAPANINLLNSLGVAFGVDGFLDKAMEFFEKARHINPEEVMVIHNIALIHRFNDKNDSAIAYLKKAHGINPDIFEIELLLGHLLFKEQKFDPAISHLDAAIRVKPESGTAFRIKGQILLERAEAASAAAQFNQAVKLNPNDPEALSGYARAMALQKKNLSIALSFAKKSLDLNPENEQYRQNLEEIQNIHDRIEETDQNSSIKSA</sequence>
<dbReference type="RefSeq" id="WP_111956928.1">
    <property type="nucleotide sequence ID" value="NZ_CP036313.1"/>
</dbReference>
<dbReference type="PANTHER" id="PTHR44943:SF4">
    <property type="entry name" value="TPR REPEAT-CONTAINING PROTEIN MJ0798"/>
    <property type="match status" value="1"/>
</dbReference>